<dbReference type="Proteomes" id="UP000477750">
    <property type="component" value="Unassembled WGS sequence"/>
</dbReference>
<gene>
    <name evidence="2" type="ORF">GFD30_20200</name>
</gene>
<keyword evidence="1" id="KW-0812">Transmembrane</keyword>
<feature type="transmembrane region" description="Helical" evidence="1">
    <location>
        <begin position="172"/>
        <end position="189"/>
    </location>
</feature>
<evidence type="ECO:0000313" key="2">
    <source>
        <dbReference type="EMBL" id="MQM27872.1"/>
    </source>
</evidence>
<sequence>MTTVHHVPRPVGALLAAAIALMIASAAIAVPSGLTLNPADTAATLEAVDARTGLHLLELALDALGWLALTVAGLSLAANAVEHQSAALVPAGLLALAGAAGMLHDAGNLAVTQLAANRHEAAAAAVLLTAKWTVNLAGLLWCAATVTAALVPPLARPVGRGMAEPSTLRRTGLAAAASGLIAVALPWTTGTSGPGPVIEQLGYALHLPVMAWWAAIAWRILRRAPAGTRSIGGAAARER</sequence>
<organism evidence="2 3">
    <name type="scientific">Glycomyces albidus</name>
    <dbReference type="NCBI Taxonomy" id="2656774"/>
    <lineage>
        <taxon>Bacteria</taxon>
        <taxon>Bacillati</taxon>
        <taxon>Actinomycetota</taxon>
        <taxon>Actinomycetes</taxon>
        <taxon>Glycomycetales</taxon>
        <taxon>Glycomycetaceae</taxon>
        <taxon>Glycomyces</taxon>
    </lineage>
</organism>
<accession>A0A6L5GDV1</accession>
<comment type="caution">
    <text evidence="2">The sequence shown here is derived from an EMBL/GenBank/DDBJ whole genome shotgun (WGS) entry which is preliminary data.</text>
</comment>
<reference evidence="2 3" key="1">
    <citation type="submission" date="2019-10" db="EMBL/GenBank/DDBJ databases">
        <title>Glycomyces albidus sp. nov., a novel actinomycete isolated from rhizosphere soil of wheat (Triticum aestivum L.).</title>
        <authorList>
            <person name="Qian L."/>
        </authorList>
    </citation>
    <scope>NUCLEOTIDE SEQUENCE [LARGE SCALE GENOMIC DNA]</scope>
    <source>
        <strain evidence="2 3">NEAU-7082</strain>
    </source>
</reference>
<keyword evidence="3" id="KW-1185">Reference proteome</keyword>
<dbReference type="EMBL" id="WIAO01000030">
    <property type="protein sequence ID" value="MQM27872.1"/>
    <property type="molecule type" value="Genomic_DNA"/>
</dbReference>
<feature type="transmembrane region" description="Helical" evidence="1">
    <location>
        <begin position="86"/>
        <end position="104"/>
    </location>
</feature>
<proteinExistence type="predicted"/>
<evidence type="ECO:0000313" key="3">
    <source>
        <dbReference type="Proteomes" id="UP000477750"/>
    </source>
</evidence>
<name>A0A6L5GDV1_9ACTN</name>
<feature type="transmembrane region" description="Helical" evidence="1">
    <location>
        <begin position="132"/>
        <end position="151"/>
    </location>
</feature>
<keyword evidence="1" id="KW-1133">Transmembrane helix</keyword>
<feature type="transmembrane region" description="Helical" evidence="1">
    <location>
        <begin position="201"/>
        <end position="221"/>
    </location>
</feature>
<protein>
    <recommendedName>
        <fullName evidence="4">DUF4386 family protein</fullName>
    </recommendedName>
</protein>
<keyword evidence="1" id="KW-0472">Membrane</keyword>
<feature type="transmembrane region" description="Helical" evidence="1">
    <location>
        <begin position="53"/>
        <end position="74"/>
    </location>
</feature>
<dbReference type="AlphaFoldDB" id="A0A6L5GDV1"/>
<evidence type="ECO:0000256" key="1">
    <source>
        <dbReference type="SAM" id="Phobius"/>
    </source>
</evidence>
<evidence type="ECO:0008006" key="4">
    <source>
        <dbReference type="Google" id="ProtNLM"/>
    </source>
</evidence>
<dbReference type="RefSeq" id="WP_153026994.1">
    <property type="nucleotide sequence ID" value="NZ_WIAO01000030.1"/>
</dbReference>